<keyword evidence="2" id="KW-0662">Pyridine nucleotide biosynthesis</keyword>
<evidence type="ECO:0000256" key="3">
    <source>
        <dbReference type="ARBA" id="ARBA00022723"/>
    </source>
</evidence>
<comment type="similarity">
    <text evidence="1">Belongs to the isochorismatase family.</text>
</comment>
<evidence type="ECO:0000256" key="1">
    <source>
        <dbReference type="ARBA" id="ARBA00006336"/>
    </source>
</evidence>
<dbReference type="GO" id="GO:0019363">
    <property type="term" value="P:pyridine nucleotide biosynthetic process"/>
    <property type="evidence" value="ECO:0007669"/>
    <property type="project" value="UniProtKB-KW"/>
</dbReference>
<dbReference type="Proteomes" id="UP001432046">
    <property type="component" value="Chromosome"/>
</dbReference>
<dbReference type="GO" id="GO:0008936">
    <property type="term" value="F:nicotinamidase activity"/>
    <property type="evidence" value="ECO:0007669"/>
    <property type="project" value="UniProtKB-EC"/>
</dbReference>
<reference evidence="10" key="1">
    <citation type="submission" date="2020-06" db="EMBL/GenBank/DDBJ databases">
        <title>Whole Genome Sequence of Bradyrhizobium sp. Strain 1S1.</title>
        <authorList>
            <person name="Bromfield E.S.P."/>
            <person name="Cloutier S."/>
        </authorList>
    </citation>
    <scope>NUCLEOTIDE SEQUENCE [LARGE SCALE GENOMIC DNA]</scope>
    <source>
        <strain evidence="10">1S1</strain>
    </source>
</reference>
<dbReference type="NCBIfam" id="NF008623">
    <property type="entry name" value="PRK11609.1"/>
    <property type="match status" value="1"/>
</dbReference>
<dbReference type="RefSeq" id="WP_166212905.1">
    <property type="nucleotide sequence ID" value="NZ_CP088285.1"/>
</dbReference>
<evidence type="ECO:0000313" key="12">
    <source>
        <dbReference type="Proteomes" id="UP001432046"/>
    </source>
</evidence>
<accession>A0A974A6V6</accession>
<dbReference type="InterPro" id="IPR052347">
    <property type="entry name" value="Isochorismatase_Nicotinamidase"/>
</dbReference>
<dbReference type="PANTHER" id="PTHR11080">
    <property type="entry name" value="PYRAZINAMIDASE/NICOTINAMIDASE"/>
    <property type="match status" value="1"/>
</dbReference>
<name>A0A974A6V6_9BRAD</name>
<evidence type="ECO:0000256" key="6">
    <source>
        <dbReference type="ARBA" id="ARBA00039017"/>
    </source>
</evidence>
<dbReference type="Gene3D" id="3.40.50.850">
    <property type="entry name" value="Isochorismatase-like"/>
    <property type="match status" value="1"/>
</dbReference>
<protein>
    <recommendedName>
        <fullName evidence="8">Nicotinamidase</fullName>
        <ecNumber evidence="6">3.5.1.19</ecNumber>
    </recommendedName>
    <alternativeName>
        <fullName evidence="7">Nicotinamide deamidase</fullName>
    </alternativeName>
</protein>
<dbReference type="EC" id="3.5.1.19" evidence="6"/>
<keyword evidence="12" id="KW-1185">Reference proteome</keyword>
<evidence type="ECO:0000313" key="11">
    <source>
        <dbReference type="EMBL" id="WXC80052.1"/>
    </source>
</evidence>
<evidence type="ECO:0000256" key="7">
    <source>
        <dbReference type="ARBA" id="ARBA00043224"/>
    </source>
</evidence>
<keyword evidence="4 10" id="KW-0378">Hydrolase</keyword>
<comment type="pathway">
    <text evidence="5">Cofactor biosynthesis; nicotinate biosynthesis; nicotinate from nicotinamide: step 1/1.</text>
</comment>
<feature type="domain" description="Isochorismatase-like" evidence="9">
    <location>
        <begin position="39"/>
        <end position="232"/>
    </location>
</feature>
<reference evidence="11" key="3">
    <citation type="submission" date="2024-03" db="EMBL/GenBank/DDBJ databases">
        <authorList>
            <person name="Bromfield E.S.P."/>
            <person name="Cloutier S."/>
        </authorList>
    </citation>
    <scope>NUCLEOTIDE SEQUENCE</scope>
    <source>
        <strain evidence="11">5S5</strain>
    </source>
</reference>
<dbReference type="EMBL" id="JAAOLE020000001">
    <property type="protein sequence ID" value="NVI50127.1"/>
    <property type="molecule type" value="Genomic_DNA"/>
</dbReference>
<evidence type="ECO:0000256" key="8">
    <source>
        <dbReference type="ARBA" id="ARBA00072277"/>
    </source>
</evidence>
<gene>
    <name evidence="10" type="primary">pncA</name>
    <name evidence="10" type="ORF">HAP48_046275</name>
    <name evidence="11" type="ORF">WDK88_44215</name>
</gene>
<dbReference type="GO" id="GO:0046872">
    <property type="term" value="F:metal ion binding"/>
    <property type="evidence" value="ECO:0007669"/>
    <property type="project" value="UniProtKB-KW"/>
</dbReference>
<dbReference type="PANTHER" id="PTHR11080:SF2">
    <property type="entry name" value="LD05707P"/>
    <property type="match status" value="1"/>
</dbReference>
<dbReference type="InterPro" id="IPR000868">
    <property type="entry name" value="Isochorismatase-like_dom"/>
</dbReference>
<proteinExistence type="inferred from homology"/>
<sequence length="240" mass="25689">MLDRRQIVAGLGTILGSMALATLVPRNLWAAAIKPDDGSALLVIDVQNCFLPGGSLAVKDGEQVVPVINKIAKSFANVVMTQDWHTPGHVSFASVHAGKKPFETIDLAYGKQVLWPDHCVQGTDGAALSKELAIPQAELIIRKGFHKDVDSYSAFTEADGKTTTGLGAYLTARKINRVFVAGLATDFCVAWTALDARKADFETFVVEDACRGIDTQGSLAKAWSDMDKAGVKRIQSSDIA</sequence>
<keyword evidence="3" id="KW-0479">Metal-binding</keyword>
<evidence type="ECO:0000256" key="4">
    <source>
        <dbReference type="ARBA" id="ARBA00022801"/>
    </source>
</evidence>
<organism evidence="10">
    <name type="scientific">Bradyrhizobium septentrionale</name>
    <dbReference type="NCBI Taxonomy" id="1404411"/>
    <lineage>
        <taxon>Bacteria</taxon>
        <taxon>Pseudomonadati</taxon>
        <taxon>Pseudomonadota</taxon>
        <taxon>Alphaproteobacteria</taxon>
        <taxon>Hyphomicrobiales</taxon>
        <taxon>Nitrobacteraceae</taxon>
        <taxon>Bradyrhizobium</taxon>
    </lineage>
</organism>
<dbReference type="EMBL" id="CP147711">
    <property type="protein sequence ID" value="WXC80052.1"/>
    <property type="molecule type" value="Genomic_DNA"/>
</dbReference>
<dbReference type="FunFam" id="3.40.50.850:FF:000006">
    <property type="entry name" value="Bifunctional pyrazinamidase/nicotinamidase"/>
    <property type="match status" value="1"/>
</dbReference>
<dbReference type="Pfam" id="PF00857">
    <property type="entry name" value="Isochorismatase"/>
    <property type="match status" value="1"/>
</dbReference>
<reference evidence="11" key="2">
    <citation type="journal article" date="2021" name="Int. J. Syst. Evol. Microbiol.">
        <title>Bradyrhizobium septentrionale sp. nov. (sv. septentrionale) and Bradyrhizobium quebecense sp. nov. (sv. septentrionale) associated with legumes native to Canada possess rearranged symbiosis genes and numerous insertion sequences.</title>
        <authorList>
            <person name="Bromfield E.S.P."/>
            <person name="Cloutier S."/>
        </authorList>
    </citation>
    <scope>NUCLEOTIDE SEQUENCE</scope>
    <source>
        <strain evidence="11">5S5</strain>
    </source>
</reference>
<evidence type="ECO:0000256" key="5">
    <source>
        <dbReference type="ARBA" id="ARBA00037900"/>
    </source>
</evidence>
<dbReference type="CDD" id="cd01011">
    <property type="entry name" value="nicotinamidase"/>
    <property type="match status" value="1"/>
</dbReference>
<dbReference type="SUPFAM" id="SSF52499">
    <property type="entry name" value="Isochorismatase-like hydrolases"/>
    <property type="match status" value="1"/>
</dbReference>
<evidence type="ECO:0000259" key="9">
    <source>
        <dbReference type="Pfam" id="PF00857"/>
    </source>
</evidence>
<evidence type="ECO:0000256" key="2">
    <source>
        <dbReference type="ARBA" id="ARBA00022642"/>
    </source>
</evidence>
<dbReference type="AlphaFoldDB" id="A0A974A6V6"/>
<evidence type="ECO:0000313" key="10">
    <source>
        <dbReference type="EMBL" id="NVI50127.1"/>
    </source>
</evidence>
<dbReference type="InterPro" id="IPR036380">
    <property type="entry name" value="Isochorismatase-like_sf"/>
</dbReference>